<dbReference type="SMART" id="SM00382">
    <property type="entry name" value="AAA"/>
    <property type="match status" value="1"/>
</dbReference>
<feature type="domain" description="AAA+ ATPase" evidence="1">
    <location>
        <begin position="337"/>
        <end position="570"/>
    </location>
</feature>
<sequence length="651" mass="77241">MPQDFILPYEIKKRLFDEILKLENPFNLSENFTLPDFLSKILPLKEMSSEDSRFGNAYDEAFQHLVRNSDWSIEETFEKKFKIIENNDLFEFFLESFLNNRDENIETKKSLLNKYLNDYQYHIIQKYNDFYEIQYFIVKIEDYIQNDIPENNIPFFVTEKGEEVKTKENDYFHLMREYWDDYTFKTKFLFYYINEEGNKYKIGEIKILKKGYNITFDVIDKEFCSLNSSYCSLIQTEEGYFQIKNIFKDRMDSILYALKDAAYFPLIGEKFEKEKGFRVSLCRELSKMDAIIRTIRYKLNNGKNIKDFINFEFLFKPPYSESNVSFKFNFDIEKAIPQRLYCLIGKNGVGKTSLLRNLVQKLSEKDIDSILQQSKIDVEKESFFPLFGKIMVVSYSNFDSFENLKSKPNFNFTFCGLINSETKAPLATEKEFWEKINESVTKIEGRNSITNYATICKKFMEESLFNKLFDKKNFYDYEFNKDSVSIINKMSSGQKSIFLITTELVANIRYNSFILFDEPETHLHPNAITEFMNVIMELLQEFNSFGLVATHSPLIVREIFSENIFVLDKDETTLRVRKLEFETFGENLTTITNEIFGNRDVPKYYQKRIEELVESGKTYKEIESELQGEVPLNLNIKILIKSLIQNRDEES</sequence>
<dbReference type="Gene3D" id="3.40.50.300">
    <property type="entry name" value="P-loop containing nucleotide triphosphate hydrolases"/>
    <property type="match status" value="1"/>
</dbReference>
<dbReference type="Pfam" id="PF13304">
    <property type="entry name" value="AAA_21"/>
    <property type="match status" value="1"/>
</dbReference>
<reference evidence="2 3" key="1">
    <citation type="submission" date="2023-12" db="EMBL/GenBank/DDBJ databases">
        <title>Genomic sequences of Capnocytophaga and Parvimonas strains.</title>
        <authorList>
            <person name="Watt R.M."/>
            <person name="Wang M."/>
            <person name="Yang T."/>
            <person name="Tong W.M."/>
        </authorList>
    </citation>
    <scope>NUCLEOTIDE SEQUENCE [LARGE SCALE GENOMIC DNA]</scope>
    <source>
        <strain evidence="2 3">CCUG 13156</strain>
    </source>
</reference>
<dbReference type="SUPFAM" id="SSF52540">
    <property type="entry name" value="P-loop containing nucleoside triphosphate hydrolases"/>
    <property type="match status" value="1"/>
</dbReference>
<name>A0ABU5YCL4_9FLAO</name>
<evidence type="ECO:0000259" key="1">
    <source>
        <dbReference type="SMART" id="SM00382"/>
    </source>
</evidence>
<dbReference type="Proteomes" id="UP001324270">
    <property type="component" value="Unassembled WGS sequence"/>
</dbReference>
<comment type="caution">
    <text evidence="2">The sequence shown here is derived from an EMBL/GenBank/DDBJ whole genome shotgun (WGS) entry which is preliminary data.</text>
</comment>
<dbReference type="PANTHER" id="PTHR43581">
    <property type="entry name" value="ATP/GTP PHOSPHATASE"/>
    <property type="match status" value="1"/>
</dbReference>
<dbReference type="RefSeq" id="WP_314304742.1">
    <property type="nucleotide sequence ID" value="NZ_CAUQOG010000001.1"/>
</dbReference>
<keyword evidence="3" id="KW-1185">Reference proteome</keyword>
<organism evidence="2 3">
    <name type="scientific">Capnocytophaga gingivalis</name>
    <dbReference type="NCBI Taxonomy" id="1017"/>
    <lineage>
        <taxon>Bacteria</taxon>
        <taxon>Pseudomonadati</taxon>
        <taxon>Bacteroidota</taxon>
        <taxon>Flavobacteriia</taxon>
        <taxon>Flavobacteriales</taxon>
        <taxon>Flavobacteriaceae</taxon>
        <taxon>Capnocytophaga</taxon>
    </lineage>
</organism>
<dbReference type="InterPro" id="IPR003959">
    <property type="entry name" value="ATPase_AAA_core"/>
</dbReference>
<accession>A0ABU5YCL4</accession>
<evidence type="ECO:0000313" key="3">
    <source>
        <dbReference type="Proteomes" id="UP001324270"/>
    </source>
</evidence>
<dbReference type="InterPro" id="IPR051396">
    <property type="entry name" value="Bact_Antivir_Def_Nuclease"/>
</dbReference>
<dbReference type="EMBL" id="JAYKBV010000008">
    <property type="protein sequence ID" value="MEB3040403.1"/>
    <property type="molecule type" value="Genomic_DNA"/>
</dbReference>
<dbReference type="InterPro" id="IPR041427">
    <property type="entry name" value="AbiJ-NTD3"/>
</dbReference>
<evidence type="ECO:0000313" key="2">
    <source>
        <dbReference type="EMBL" id="MEB3040403.1"/>
    </source>
</evidence>
<gene>
    <name evidence="2" type="ORF">VJJ49_06805</name>
</gene>
<dbReference type="InterPro" id="IPR027417">
    <property type="entry name" value="P-loop_NTPase"/>
</dbReference>
<dbReference type="Pfam" id="PF18860">
    <property type="entry name" value="AbiJ_NTD3"/>
    <property type="match status" value="1"/>
</dbReference>
<protein>
    <submittedName>
        <fullName evidence="2">AAA family ATPase</fullName>
    </submittedName>
</protein>
<dbReference type="PANTHER" id="PTHR43581:SF4">
    <property type="entry name" value="ATP_GTP PHOSPHATASE"/>
    <property type="match status" value="1"/>
</dbReference>
<proteinExistence type="predicted"/>
<dbReference type="InterPro" id="IPR003593">
    <property type="entry name" value="AAA+_ATPase"/>
</dbReference>